<name>A0A3P1WVF3_9ACTN</name>
<comment type="caution">
    <text evidence="1">The sequence shown here is derived from an EMBL/GenBank/DDBJ whole genome shotgun (WGS) entry which is preliminary data.</text>
</comment>
<dbReference type="EMBL" id="RQYT01000005">
    <property type="protein sequence ID" value="RRD50604.1"/>
    <property type="molecule type" value="Genomic_DNA"/>
</dbReference>
<gene>
    <name evidence="1" type="ORF">EII35_04235</name>
</gene>
<reference evidence="1 2" key="1">
    <citation type="submission" date="2018-11" db="EMBL/GenBank/DDBJ databases">
        <title>Genomes From Bacteria Associated with the Canine Oral Cavity: a Test Case for Automated Genome-Based Taxonomic Assignment.</title>
        <authorList>
            <person name="Coil D.A."/>
            <person name="Jospin G."/>
            <person name="Darling A.E."/>
            <person name="Wallis C."/>
            <person name="Davis I.J."/>
            <person name="Harris S."/>
            <person name="Eisen J.A."/>
            <person name="Holcombe L.J."/>
            <person name="O'Flynn C."/>
        </authorList>
    </citation>
    <scope>NUCLEOTIDE SEQUENCE [LARGE SCALE GENOMIC DNA]</scope>
    <source>
        <strain evidence="1 2">OH2822_COT-296</strain>
    </source>
</reference>
<dbReference type="PANTHER" id="PTHR33361:SF2">
    <property type="entry name" value="DUF885 DOMAIN-CONTAINING PROTEIN"/>
    <property type="match status" value="1"/>
</dbReference>
<dbReference type="OrthoDB" id="9760040at2"/>
<dbReference type="PANTHER" id="PTHR33361">
    <property type="entry name" value="GLR0591 PROTEIN"/>
    <property type="match status" value="1"/>
</dbReference>
<dbReference type="InterPro" id="IPR010281">
    <property type="entry name" value="DUF885"/>
</dbReference>
<accession>A0A3P1WVF3</accession>
<sequence length="548" mass="60381">MRNPSQIDAIAEAHVDALVTHQPENATYLGLPGREDRLSDHGLESVGRWAEHLRGVLGQLESTEAVDDVDRVTKAAMQERLGLELESIEAGDHLSGVNNIDCPLTWTRDLFDLMSSETDEDWANIAARMGAVPQAFQSWVETLRHGIATGNVPARRAALDAAGQARDLAGDGGRFQQLVAASGREGALQADIERAARSAREGAAELAAFLHDELAPVAREADGVGRERYERASREFLGARIDLDETYEWGVESLARITAEQEQLAKEICGGTLAEAIEQLNSDPANVIHGVDALKAWLQTTADEAIEALDGKYFTLDPRVRRVEGMIAPSATGGIYYTGPSSDFSRPGRMWWSVPEGVTEFTTWQEKTTVYHEGVPGHHLQVGQAVAQGERLNRWRSLVCWVSGHGEGWALYSERLMDSFGFLNPAERLGMLDAQRLRATRVVLDLGIHLGKPALAAYGQGTWDYESCYRLLRENVAMEENQLRFELHRYLGWPGQAPSYLIGQRIWQQLRDAAAERGGAGFDLRDFHDRALAVGSLPLDVLREVLAG</sequence>
<proteinExistence type="predicted"/>
<evidence type="ECO:0000313" key="2">
    <source>
        <dbReference type="Proteomes" id="UP000280935"/>
    </source>
</evidence>
<dbReference type="AlphaFoldDB" id="A0A3P1WVF3"/>
<dbReference type="Proteomes" id="UP000280935">
    <property type="component" value="Unassembled WGS sequence"/>
</dbReference>
<evidence type="ECO:0000313" key="1">
    <source>
        <dbReference type="EMBL" id="RRD50604.1"/>
    </source>
</evidence>
<dbReference type="Pfam" id="PF05960">
    <property type="entry name" value="DUF885"/>
    <property type="match status" value="1"/>
</dbReference>
<protein>
    <submittedName>
        <fullName evidence="1">DUF885 domain-containing protein</fullName>
    </submittedName>
</protein>
<dbReference type="RefSeq" id="WP_125227209.1">
    <property type="nucleotide sequence ID" value="NZ_RQYT01000005.1"/>
</dbReference>
<organism evidence="1 2">
    <name type="scientific">Arachnia propionica</name>
    <dbReference type="NCBI Taxonomy" id="1750"/>
    <lineage>
        <taxon>Bacteria</taxon>
        <taxon>Bacillati</taxon>
        <taxon>Actinomycetota</taxon>
        <taxon>Actinomycetes</taxon>
        <taxon>Propionibacteriales</taxon>
        <taxon>Propionibacteriaceae</taxon>
        <taxon>Arachnia</taxon>
    </lineage>
</organism>